<sequence length="79" mass="8809">MDRRRRSRGVLRPATTRLICPATEPLQAQHPPLTDMEVIVDDLQDNDSTLAALGKKVADLMSDGDGYEKETTVALEYHD</sequence>
<organism evidence="1 2">
    <name type="scientific">Hyalomma asiaticum</name>
    <name type="common">Tick</name>
    <dbReference type="NCBI Taxonomy" id="266040"/>
    <lineage>
        <taxon>Eukaryota</taxon>
        <taxon>Metazoa</taxon>
        <taxon>Ecdysozoa</taxon>
        <taxon>Arthropoda</taxon>
        <taxon>Chelicerata</taxon>
        <taxon>Arachnida</taxon>
        <taxon>Acari</taxon>
        <taxon>Parasitiformes</taxon>
        <taxon>Ixodida</taxon>
        <taxon>Ixodoidea</taxon>
        <taxon>Ixodidae</taxon>
        <taxon>Hyalomminae</taxon>
        <taxon>Hyalomma</taxon>
    </lineage>
</organism>
<reference evidence="1" key="1">
    <citation type="submission" date="2020-05" db="EMBL/GenBank/DDBJ databases">
        <title>Large-scale comparative analyses of tick genomes elucidate their genetic diversity and vector capacities.</title>
        <authorList>
            <person name="Jia N."/>
            <person name="Wang J."/>
            <person name="Shi W."/>
            <person name="Du L."/>
            <person name="Sun Y."/>
            <person name="Zhan W."/>
            <person name="Jiang J."/>
            <person name="Wang Q."/>
            <person name="Zhang B."/>
            <person name="Ji P."/>
            <person name="Sakyi L.B."/>
            <person name="Cui X."/>
            <person name="Yuan T."/>
            <person name="Jiang B."/>
            <person name="Yang W."/>
            <person name="Lam T.T.-Y."/>
            <person name="Chang Q."/>
            <person name="Ding S."/>
            <person name="Wang X."/>
            <person name="Zhu J."/>
            <person name="Ruan X."/>
            <person name="Zhao L."/>
            <person name="Wei J."/>
            <person name="Que T."/>
            <person name="Du C."/>
            <person name="Cheng J."/>
            <person name="Dai P."/>
            <person name="Han X."/>
            <person name="Huang E."/>
            <person name="Gao Y."/>
            <person name="Liu J."/>
            <person name="Shao H."/>
            <person name="Ye R."/>
            <person name="Li L."/>
            <person name="Wei W."/>
            <person name="Wang X."/>
            <person name="Wang C."/>
            <person name="Yang T."/>
            <person name="Huo Q."/>
            <person name="Li W."/>
            <person name="Guo W."/>
            <person name="Chen H."/>
            <person name="Zhou L."/>
            <person name="Ni X."/>
            <person name="Tian J."/>
            <person name="Zhou Y."/>
            <person name="Sheng Y."/>
            <person name="Liu T."/>
            <person name="Pan Y."/>
            <person name="Xia L."/>
            <person name="Li J."/>
            <person name="Zhao F."/>
            <person name="Cao W."/>
        </authorList>
    </citation>
    <scope>NUCLEOTIDE SEQUENCE</scope>
    <source>
        <strain evidence="1">Hyas-2018</strain>
    </source>
</reference>
<gene>
    <name evidence="1" type="ORF">HPB50_012674</name>
</gene>
<accession>A0ACB7RX18</accession>
<protein>
    <submittedName>
        <fullName evidence="1">Uncharacterized protein</fullName>
    </submittedName>
</protein>
<evidence type="ECO:0000313" key="1">
    <source>
        <dbReference type="EMBL" id="KAH6925953.1"/>
    </source>
</evidence>
<name>A0ACB7RX18_HYAAI</name>
<dbReference type="Proteomes" id="UP000821845">
    <property type="component" value="Chromosome 7"/>
</dbReference>
<evidence type="ECO:0000313" key="2">
    <source>
        <dbReference type="Proteomes" id="UP000821845"/>
    </source>
</evidence>
<dbReference type="EMBL" id="CM023487">
    <property type="protein sequence ID" value="KAH6925953.1"/>
    <property type="molecule type" value="Genomic_DNA"/>
</dbReference>
<proteinExistence type="predicted"/>
<comment type="caution">
    <text evidence="1">The sequence shown here is derived from an EMBL/GenBank/DDBJ whole genome shotgun (WGS) entry which is preliminary data.</text>
</comment>
<keyword evidence="2" id="KW-1185">Reference proteome</keyword>